<keyword evidence="1" id="KW-0175">Coiled coil</keyword>
<dbReference type="EMBL" id="JAWDKB010000003">
    <property type="protein sequence ID" value="MDV0443547.1"/>
    <property type="molecule type" value="Genomic_DNA"/>
</dbReference>
<reference evidence="2 3" key="1">
    <citation type="submission" date="2023-06" db="EMBL/GenBank/DDBJ databases">
        <title>Genome sequence of Methancorpusculaceae sp. Cs1.</title>
        <authorList>
            <person name="Protasov E."/>
            <person name="Platt K."/>
            <person name="Poehlein A."/>
            <person name="Daniel R."/>
            <person name="Brune A."/>
        </authorList>
    </citation>
    <scope>NUCLEOTIDE SEQUENCE [LARGE SCALE GENOMIC DNA]</scope>
    <source>
        <strain evidence="2 3">Cs1</strain>
    </source>
</reference>
<dbReference type="Proteomes" id="UP001283212">
    <property type="component" value="Unassembled WGS sequence"/>
</dbReference>
<comment type="caution">
    <text evidence="2">The sequence shown here is derived from an EMBL/GenBank/DDBJ whole genome shotgun (WGS) entry which is preliminary data.</text>
</comment>
<organism evidence="2 3">
    <name type="scientific">Methanorbis rubei</name>
    <dbReference type="NCBI Taxonomy" id="3028300"/>
    <lineage>
        <taxon>Archaea</taxon>
        <taxon>Methanobacteriati</taxon>
        <taxon>Methanobacteriota</taxon>
        <taxon>Stenosarchaea group</taxon>
        <taxon>Methanomicrobia</taxon>
        <taxon>Methanomicrobiales</taxon>
        <taxon>Methanocorpusculaceae</taxon>
        <taxon>Methanorbis</taxon>
    </lineage>
</organism>
<evidence type="ECO:0000256" key="1">
    <source>
        <dbReference type="SAM" id="Coils"/>
    </source>
</evidence>
<protein>
    <submittedName>
        <fullName evidence="2">Uncharacterized protein</fullName>
    </submittedName>
</protein>
<gene>
    <name evidence="2" type="ORF">McpCs1_09250</name>
</gene>
<feature type="coiled-coil region" evidence="1">
    <location>
        <begin position="33"/>
        <end position="102"/>
    </location>
</feature>
<evidence type="ECO:0000313" key="2">
    <source>
        <dbReference type="EMBL" id="MDV0443547.1"/>
    </source>
</evidence>
<name>A0AAE4MGK0_9EURY</name>
<sequence length="499" mass="54953">MSDSENLDTFFGKVRDAGVGARLFSWKKITAAAATAEEEYKAVTGTLSETQERLAETECLAADQEAEINALTLRLEEIKSMNEDLHNDGDALSEEKDVLESKLFEMTKTASANANSAEQWRAAEGSRQAELQALNDQYTELTGNYNCVVSERDSLATELTAERNAHLADNDQARIFREQYLSREAEMDALRKAIDAAVKENSARQEEINTHVSERDAKYAALATEAERLNALSAKLSEERAAADLAARQDMVEVFDGHHAHVGTILEKVCADLNLGLKTEATYHGTGHPDFAVLVNSSFVFFNTVSPASPDEVASFEGRVAAEAAELFESAKEDGVRGEAYLVVPNLVASKLTEFVYESTRCTVFVVTPEALEAVVRTLHRIEEYEFARQITPFELNQICQFIGELSHAAKRKIVLDTYFSNEMLELLQKAENLPTDVAADIAEYEHTARMNPPAERDATVLTVPSLSAKVQKLEKAMLARAAADAVDAPEDAEEAEEQ</sequence>
<dbReference type="Gene3D" id="1.20.5.340">
    <property type="match status" value="1"/>
</dbReference>
<feature type="coiled-coil region" evidence="1">
    <location>
        <begin position="187"/>
        <end position="239"/>
    </location>
</feature>
<proteinExistence type="predicted"/>
<dbReference type="RefSeq" id="WP_338096070.1">
    <property type="nucleotide sequence ID" value="NZ_JAWDKB010000003.1"/>
</dbReference>
<evidence type="ECO:0000313" key="3">
    <source>
        <dbReference type="Proteomes" id="UP001283212"/>
    </source>
</evidence>
<dbReference type="AlphaFoldDB" id="A0AAE4MGK0"/>
<keyword evidence="3" id="KW-1185">Reference proteome</keyword>
<accession>A0AAE4MGK0</accession>